<name>A0ABT8KYD6_9BACT</name>
<keyword evidence="1" id="KW-1133">Transmembrane helix</keyword>
<evidence type="ECO:0000313" key="3">
    <source>
        <dbReference type="Proteomes" id="UP001172082"/>
    </source>
</evidence>
<dbReference type="EMBL" id="JAUJEA010000012">
    <property type="protein sequence ID" value="MDN5204618.1"/>
    <property type="molecule type" value="Genomic_DNA"/>
</dbReference>
<proteinExistence type="predicted"/>
<feature type="transmembrane region" description="Helical" evidence="1">
    <location>
        <begin position="47"/>
        <end position="66"/>
    </location>
</feature>
<feature type="transmembrane region" description="Helical" evidence="1">
    <location>
        <begin position="99"/>
        <end position="121"/>
    </location>
</feature>
<protein>
    <recommendedName>
        <fullName evidence="4">DUF4203 domain-containing protein</fullName>
    </recommendedName>
</protein>
<evidence type="ECO:0000313" key="2">
    <source>
        <dbReference type="EMBL" id="MDN5204618.1"/>
    </source>
</evidence>
<comment type="caution">
    <text evidence="2">The sequence shown here is derived from an EMBL/GenBank/DDBJ whole genome shotgun (WGS) entry which is preliminary data.</text>
</comment>
<keyword evidence="1" id="KW-0472">Membrane</keyword>
<evidence type="ECO:0000256" key="1">
    <source>
        <dbReference type="SAM" id="Phobius"/>
    </source>
</evidence>
<gene>
    <name evidence="2" type="ORF">QQ008_24715</name>
</gene>
<accession>A0ABT8KYD6</accession>
<keyword evidence="3" id="KW-1185">Reference proteome</keyword>
<feature type="transmembrane region" description="Helical" evidence="1">
    <location>
        <begin position="141"/>
        <end position="165"/>
    </location>
</feature>
<dbReference type="RefSeq" id="WP_346754642.1">
    <property type="nucleotide sequence ID" value="NZ_JAUJEA010000012.1"/>
</dbReference>
<dbReference type="Proteomes" id="UP001172082">
    <property type="component" value="Unassembled WGS sequence"/>
</dbReference>
<feature type="transmembrane region" description="Helical" evidence="1">
    <location>
        <begin position="72"/>
        <end position="87"/>
    </location>
</feature>
<evidence type="ECO:0008006" key="4">
    <source>
        <dbReference type="Google" id="ProtNLM"/>
    </source>
</evidence>
<keyword evidence="1" id="KW-0812">Transmembrane</keyword>
<feature type="transmembrane region" description="Helical" evidence="1">
    <location>
        <begin position="20"/>
        <end position="40"/>
    </location>
</feature>
<sequence length="178" mass="20077">MIITSLVVVNNTNTEMKINLIETAANLGLLLFNILCFNINNFMALKTIFIGLIIGITAGLLTAFIIPADFEIFVWITIIILIALYAVKSYNNRLFVKTFMNALFTGIVITSIHLIFLDHYLMNHPDEQKLLDSFGIHSDRIGLLIIAPIYWIVLGLLTGGLALLWQRFHQRKTDVGNN</sequence>
<organism evidence="2 3">
    <name type="scientific">Splendidivirga corallicola</name>
    <dbReference type="NCBI Taxonomy" id="3051826"/>
    <lineage>
        <taxon>Bacteria</taxon>
        <taxon>Pseudomonadati</taxon>
        <taxon>Bacteroidota</taxon>
        <taxon>Cytophagia</taxon>
        <taxon>Cytophagales</taxon>
        <taxon>Splendidivirgaceae</taxon>
        <taxon>Splendidivirga</taxon>
    </lineage>
</organism>
<reference evidence="2" key="1">
    <citation type="submission" date="2023-06" db="EMBL/GenBank/DDBJ databases">
        <title>Genomic of Parafulvivirga corallium.</title>
        <authorList>
            <person name="Wang G."/>
        </authorList>
    </citation>
    <scope>NUCLEOTIDE SEQUENCE</scope>
    <source>
        <strain evidence="2">BMA10</strain>
    </source>
</reference>